<evidence type="ECO:0000313" key="1">
    <source>
        <dbReference type="EMBL" id="MCK6259013.1"/>
    </source>
</evidence>
<organism evidence="1 2">
    <name type="scientific">Fictibacillus marinisediminis</name>
    <dbReference type="NCBI Taxonomy" id="2878389"/>
    <lineage>
        <taxon>Bacteria</taxon>
        <taxon>Bacillati</taxon>
        <taxon>Bacillota</taxon>
        <taxon>Bacilli</taxon>
        <taxon>Bacillales</taxon>
        <taxon>Fictibacillaceae</taxon>
        <taxon>Fictibacillus</taxon>
    </lineage>
</organism>
<comment type="caution">
    <text evidence="1">The sequence shown here is derived from an EMBL/GenBank/DDBJ whole genome shotgun (WGS) entry which is preliminary data.</text>
</comment>
<dbReference type="Pfam" id="PF14177">
    <property type="entry name" value="YkyB"/>
    <property type="match status" value="1"/>
</dbReference>
<protein>
    <recommendedName>
        <fullName evidence="3">YkyB-like protein</fullName>
    </recommendedName>
</protein>
<dbReference type="AlphaFoldDB" id="A0A9X1XG58"/>
<reference evidence="1" key="1">
    <citation type="submission" date="2021-09" db="EMBL/GenBank/DDBJ databases">
        <title>Genome analysis of Fictibacillus sp. KIGAM418 isolated from marine sediment.</title>
        <authorList>
            <person name="Seo M.-J."/>
            <person name="Cho E.-S."/>
            <person name="Hwang C.Y."/>
        </authorList>
    </citation>
    <scope>NUCLEOTIDE SEQUENCE</scope>
    <source>
        <strain evidence="1">KIGAM418</strain>
    </source>
</reference>
<dbReference type="Proteomes" id="UP001139011">
    <property type="component" value="Unassembled WGS sequence"/>
</dbReference>
<dbReference type="EMBL" id="JAIWJX010000002">
    <property type="protein sequence ID" value="MCK6259013.1"/>
    <property type="molecule type" value="Genomic_DNA"/>
</dbReference>
<keyword evidence="2" id="KW-1185">Reference proteome</keyword>
<dbReference type="InterPro" id="IPR025552">
    <property type="entry name" value="YkyB"/>
</dbReference>
<gene>
    <name evidence="1" type="ORF">LCY76_20790</name>
</gene>
<accession>A0A9X1XG58</accession>
<name>A0A9X1XG58_9BACL</name>
<sequence length="144" mass="16431">MKTTTQEIAKAIYIINKHAKNAPALYSMKQRAIQRLLKEGRAEKIGLNYSPNPGKAVQRLDALIRVGDFLFHFPSTKEDRRNLDILKYDSNYRNPKVSMPLQRAKQILEAYTPLPKSFGGVKSSRPKQRPKYIGISTYLNGPNK</sequence>
<evidence type="ECO:0008006" key="3">
    <source>
        <dbReference type="Google" id="ProtNLM"/>
    </source>
</evidence>
<evidence type="ECO:0000313" key="2">
    <source>
        <dbReference type="Proteomes" id="UP001139011"/>
    </source>
</evidence>
<proteinExistence type="predicted"/>